<comment type="similarity">
    <text evidence="1">Belongs to the UDP-glycosyltransferase family.</text>
</comment>
<sequence length="412" mass="44983">MTDPRHLAFFTFPFHGHVNPTLGLVSELVRRGHRVTYVTTKEFADAVAAVGAEAIVYEGTVPSSLDTVMKAPDDMTSDELHLSIKAITDEGLAPLAQVRDQLAGDPPDLVLHDLTAFHTGRLAALAWNRPAIRLCTTLVYSAEFNPYAEYMTVYPDIDPGHSALAEERASMVEALASVGLDHLTPEEFKADESTVKANLVFLPERFQVGPEHFGPEYAFVGPCLTERTHQGSWRPSKPRAEGAPLVLIAFGTFAYPDQQKFFTDCAHEFAGTPWHVVLVVGNQVDVDELGELPSNVEMHRWVPQFSLLSETDVFVSHAGMGSVTEAVYTGTPMVLLPKLTEQDLVASRVRELGLGRTISREDVTATAIRDLVAEVLEDREIPANLAAMRKAMADAGGAPRAADVIEKVIEES</sequence>
<dbReference type="RefSeq" id="WP_344432092.1">
    <property type="nucleotide sequence ID" value="NZ_BAAANN010000078.1"/>
</dbReference>
<dbReference type="PANTHER" id="PTHR48050:SF13">
    <property type="entry name" value="STEROL 3-BETA-GLUCOSYLTRANSFERASE UGT80A2"/>
    <property type="match status" value="1"/>
</dbReference>
<evidence type="ECO:0000313" key="4">
    <source>
        <dbReference type="EMBL" id="GAA1994211.1"/>
    </source>
</evidence>
<dbReference type="SUPFAM" id="SSF53756">
    <property type="entry name" value="UDP-Glycosyltransferase/glycogen phosphorylase"/>
    <property type="match status" value="1"/>
</dbReference>
<organism evidence="4 5">
    <name type="scientific">Amycolatopsis minnesotensis</name>
    <dbReference type="NCBI Taxonomy" id="337894"/>
    <lineage>
        <taxon>Bacteria</taxon>
        <taxon>Bacillati</taxon>
        <taxon>Actinomycetota</taxon>
        <taxon>Actinomycetes</taxon>
        <taxon>Pseudonocardiales</taxon>
        <taxon>Pseudonocardiaceae</taxon>
        <taxon>Amycolatopsis</taxon>
    </lineage>
</organism>
<dbReference type="Proteomes" id="UP001501116">
    <property type="component" value="Unassembled WGS sequence"/>
</dbReference>
<dbReference type="Pfam" id="PF06722">
    <property type="entry name" value="EryCIII-like_C"/>
    <property type="match status" value="1"/>
</dbReference>
<feature type="domain" description="Erythromycin biosynthesis protein CIII-like C-terminal" evidence="3">
    <location>
        <begin position="283"/>
        <end position="410"/>
    </location>
</feature>
<evidence type="ECO:0000313" key="5">
    <source>
        <dbReference type="Proteomes" id="UP001501116"/>
    </source>
</evidence>
<protein>
    <submittedName>
        <fullName evidence="4">Glycosyltransferase</fullName>
    </submittedName>
</protein>
<dbReference type="PROSITE" id="PS00375">
    <property type="entry name" value="UDPGT"/>
    <property type="match status" value="1"/>
</dbReference>
<reference evidence="4 5" key="1">
    <citation type="journal article" date="2019" name="Int. J. Syst. Evol. Microbiol.">
        <title>The Global Catalogue of Microorganisms (GCM) 10K type strain sequencing project: providing services to taxonomists for standard genome sequencing and annotation.</title>
        <authorList>
            <consortium name="The Broad Institute Genomics Platform"/>
            <consortium name="The Broad Institute Genome Sequencing Center for Infectious Disease"/>
            <person name="Wu L."/>
            <person name="Ma J."/>
        </authorList>
    </citation>
    <scope>NUCLEOTIDE SEQUENCE [LARGE SCALE GENOMIC DNA]</scope>
    <source>
        <strain evidence="4 5">JCM 14545</strain>
    </source>
</reference>
<dbReference type="InterPro" id="IPR035595">
    <property type="entry name" value="UDP_glycos_trans_CS"/>
</dbReference>
<comment type="caution">
    <text evidence="4">The sequence shown here is derived from an EMBL/GenBank/DDBJ whole genome shotgun (WGS) entry which is preliminary data.</text>
</comment>
<dbReference type="EMBL" id="BAAANN010000078">
    <property type="protein sequence ID" value="GAA1994211.1"/>
    <property type="molecule type" value="Genomic_DNA"/>
</dbReference>
<dbReference type="InterPro" id="IPR006326">
    <property type="entry name" value="UDPGT_MGT-like"/>
</dbReference>
<dbReference type="InterPro" id="IPR010610">
    <property type="entry name" value="EryCIII-like_C"/>
</dbReference>
<dbReference type="CDD" id="cd03784">
    <property type="entry name" value="GT1_Gtf-like"/>
    <property type="match status" value="1"/>
</dbReference>
<dbReference type="InterPro" id="IPR002213">
    <property type="entry name" value="UDP_glucos_trans"/>
</dbReference>
<keyword evidence="5" id="KW-1185">Reference proteome</keyword>
<evidence type="ECO:0000256" key="2">
    <source>
        <dbReference type="ARBA" id="ARBA00022679"/>
    </source>
</evidence>
<dbReference type="PANTHER" id="PTHR48050">
    <property type="entry name" value="STEROL 3-BETA-GLUCOSYLTRANSFERASE"/>
    <property type="match status" value="1"/>
</dbReference>
<dbReference type="InterPro" id="IPR050426">
    <property type="entry name" value="Glycosyltransferase_28"/>
</dbReference>
<evidence type="ECO:0000256" key="1">
    <source>
        <dbReference type="ARBA" id="ARBA00009995"/>
    </source>
</evidence>
<dbReference type="Gene3D" id="3.40.50.2000">
    <property type="entry name" value="Glycogen Phosphorylase B"/>
    <property type="match status" value="2"/>
</dbReference>
<accession>A0ABN2SZC1</accession>
<keyword evidence="2" id="KW-0808">Transferase</keyword>
<proteinExistence type="inferred from homology"/>
<gene>
    <name evidence="4" type="ORF">GCM10009754_86960</name>
</gene>
<name>A0ABN2SZC1_9PSEU</name>
<dbReference type="NCBIfam" id="TIGR01426">
    <property type="entry name" value="MGT"/>
    <property type="match status" value="1"/>
</dbReference>
<evidence type="ECO:0000259" key="3">
    <source>
        <dbReference type="Pfam" id="PF06722"/>
    </source>
</evidence>